<comment type="function">
    <text evidence="7">SbcCD cleaves DNA hairpin structures. These structures can inhibit DNA replication and are intermediates in certain DNA recombination reactions. The complex acts as a 3'-&gt;5' double strand exonuclease that can open hairpins. It also has a 5' single-strand endonuclease activity.</text>
</comment>
<dbReference type="EMBL" id="QURR01000006">
    <property type="protein sequence ID" value="RGE45889.1"/>
    <property type="molecule type" value="Genomic_DNA"/>
</dbReference>
<evidence type="ECO:0000256" key="5">
    <source>
        <dbReference type="ARBA" id="ARBA00022801"/>
    </source>
</evidence>
<dbReference type="OrthoDB" id="9773856at2"/>
<dbReference type="AlphaFoldDB" id="A0A373FR83"/>
<dbReference type="InterPro" id="IPR041796">
    <property type="entry name" value="Mre11_N"/>
</dbReference>
<evidence type="ECO:0000256" key="1">
    <source>
        <dbReference type="ARBA" id="ARBA00010555"/>
    </source>
</evidence>
<evidence type="ECO:0000313" key="10">
    <source>
        <dbReference type="EMBL" id="RGE45889.1"/>
    </source>
</evidence>
<dbReference type="InterPro" id="IPR004593">
    <property type="entry name" value="SbcD"/>
</dbReference>
<dbReference type="InterPro" id="IPR004843">
    <property type="entry name" value="Calcineurin-like_PHP"/>
</dbReference>
<dbReference type="Pfam" id="PF12320">
    <property type="entry name" value="SbcD_C"/>
    <property type="match status" value="1"/>
</dbReference>
<organism evidence="10 11">
    <name type="scientific">Comamonas testosteroni</name>
    <name type="common">Pseudomonas testosteroni</name>
    <dbReference type="NCBI Taxonomy" id="285"/>
    <lineage>
        <taxon>Bacteria</taxon>
        <taxon>Pseudomonadati</taxon>
        <taxon>Pseudomonadota</taxon>
        <taxon>Betaproteobacteria</taxon>
        <taxon>Burkholderiales</taxon>
        <taxon>Comamonadaceae</taxon>
        <taxon>Comamonas</taxon>
    </lineage>
</organism>
<evidence type="ECO:0000256" key="3">
    <source>
        <dbReference type="ARBA" id="ARBA00013365"/>
    </source>
</evidence>
<dbReference type="SUPFAM" id="SSF56300">
    <property type="entry name" value="Metallo-dependent phosphatases"/>
    <property type="match status" value="1"/>
</dbReference>
<dbReference type="GO" id="GO:0004519">
    <property type="term" value="F:endonuclease activity"/>
    <property type="evidence" value="ECO:0007669"/>
    <property type="project" value="UniProtKB-KW"/>
</dbReference>
<keyword evidence="4 7" id="KW-0540">Nuclease</keyword>
<protein>
    <recommendedName>
        <fullName evidence="3 7">Nuclease SbcCD subunit D</fullName>
    </recommendedName>
</protein>
<evidence type="ECO:0000256" key="6">
    <source>
        <dbReference type="ARBA" id="ARBA00022839"/>
    </source>
</evidence>
<evidence type="ECO:0000259" key="8">
    <source>
        <dbReference type="Pfam" id="PF00149"/>
    </source>
</evidence>
<dbReference type="NCBIfam" id="TIGR00619">
    <property type="entry name" value="sbcd"/>
    <property type="match status" value="1"/>
</dbReference>
<dbReference type="InterPro" id="IPR029052">
    <property type="entry name" value="Metallo-depent_PP-like"/>
</dbReference>
<feature type="domain" description="Calcineurin-like phosphoesterase" evidence="8">
    <location>
        <begin position="1"/>
        <end position="240"/>
    </location>
</feature>
<dbReference type="GO" id="GO:0008408">
    <property type="term" value="F:3'-5' exonuclease activity"/>
    <property type="evidence" value="ECO:0007669"/>
    <property type="project" value="InterPro"/>
</dbReference>
<dbReference type="CDD" id="cd00840">
    <property type="entry name" value="MPP_Mre11_N"/>
    <property type="match status" value="1"/>
</dbReference>
<comment type="similarity">
    <text evidence="1 7">Belongs to the SbcD family.</text>
</comment>
<evidence type="ECO:0000256" key="4">
    <source>
        <dbReference type="ARBA" id="ARBA00022722"/>
    </source>
</evidence>
<reference evidence="10 11" key="1">
    <citation type="submission" date="2018-08" db="EMBL/GenBank/DDBJ databases">
        <title>Comamonas testosteroni strain SWCO2.</title>
        <authorList>
            <person name="Jiang N."/>
            <person name="Zhang X.Z."/>
        </authorList>
    </citation>
    <scope>NUCLEOTIDE SEQUENCE [LARGE SCALE GENOMIC DNA]</scope>
    <source>
        <strain evidence="10 11">SWCO2</strain>
    </source>
</reference>
<proteinExistence type="inferred from homology"/>
<dbReference type="Proteomes" id="UP000261948">
    <property type="component" value="Unassembled WGS sequence"/>
</dbReference>
<comment type="subunit">
    <text evidence="2 7">Heterodimer of SbcC and SbcD.</text>
</comment>
<evidence type="ECO:0000256" key="7">
    <source>
        <dbReference type="RuleBase" id="RU363069"/>
    </source>
</evidence>
<keyword evidence="11" id="KW-1185">Reference proteome</keyword>
<dbReference type="Pfam" id="PF00149">
    <property type="entry name" value="Metallophos"/>
    <property type="match status" value="1"/>
</dbReference>
<comment type="caution">
    <text evidence="10">The sequence shown here is derived from an EMBL/GenBank/DDBJ whole genome shotgun (WGS) entry which is preliminary data.</text>
</comment>
<dbReference type="Gene3D" id="3.30.160.720">
    <property type="match status" value="1"/>
</dbReference>
<dbReference type="Gene3D" id="3.60.21.10">
    <property type="match status" value="1"/>
</dbReference>
<dbReference type="GO" id="GO:0006260">
    <property type="term" value="P:DNA replication"/>
    <property type="evidence" value="ECO:0007669"/>
    <property type="project" value="UniProtKB-KW"/>
</dbReference>
<dbReference type="InterPro" id="IPR050535">
    <property type="entry name" value="DNA_Repair-Maintenance_Comp"/>
</dbReference>
<keyword evidence="7" id="KW-0255">Endonuclease</keyword>
<accession>A0A373FR83</accession>
<dbReference type="PANTHER" id="PTHR30337">
    <property type="entry name" value="COMPONENT OF ATP-DEPENDENT DSDNA EXONUCLEASE"/>
    <property type="match status" value="1"/>
</dbReference>
<sequence>MRLLHTSDWHLGQHFMGQSRQAEHRQLIDWLLEQVHAHAVDAVLIAGDIFDTGAPPSYARELYNQLIARLHQAGVGLLLLGGNHDSVSVLDESRELLRHLGVHVLAATGAAQDHVITLALRGTQHNAGEPGCIVCALPFIRARDVLRSQPDQSAQDKQLALQHAIQKTYQQVHAAALEQQAHLQATLGRKLPVVATGHLTTVGASSNESVREIYVGALEAFPTNAFPPADYIALGHIHQPQIVGGLNHIRYSGSPIALGFDEARQSKQMLLVDLNEAGLQQITSLPVPRFQAMAALRCTLKALPDALKELAASEDPSSPAWLDITIEEDDYLADLPARVQALADGLPVQILRIKRQRGNTAAQLQSDAMESLDELTPQDVFARRLALETLEPPLQQTLSERYRSVVDALSAQNGAAA</sequence>
<dbReference type="PANTHER" id="PTHR30337:SF0">
    <property type="entry name" value="NUCLEASE SBCCD SUBUNIT D"/>
    <property type="match status" value="1"/>
</dbReference>
<evidence type="ECO:0000313" key="11">
    <source>
        <dbReference type="Proteomes" id="UP000261948"/>
    </source>
</evidence>
<dbReference type="InterPro" id="IPR026843">
    <property type="entry name" value="SbcD_C"/>
</dbReference>
<keyword evidence="7" id="KW-0233">DNA recombination</keyword>
<keyword evidence="7" id="KW-0235">DNA replication</keyword>
<gene>
    <name evidence="7 10" type="primary">sbcD</name>
    <name evidence="10" type="ORF">DZC30_06310</name>
</gene>
<dbReference type="NCBIfam" id="NF008206">
    <property type="entry name" value="PRK10966.1"/>
    <property type="match status" value="1"/>
</dbReference>
<dbReference type="GO" id="GO:0006310">
    <property type="term" value="P:DNA recombination"/>
    <property type="evidence" value="ECO:0007669"/>
    <property type="project" value="UniProtKB-KW"/>
</dbReference>
<evidence type="ECO:0000256" key="2">
    <source>
        <dbReference type="ARBA" id="ARBA00011322"/>
    </source>
</evidence>
<evidence type="ECO:0000259" key="9">
    <source>
        <dbReference type="Pfam" id="PF12320"/>
    </source>
</evidence>
<keyword evidence="6 7" id="KW-0269">Exonuclease</keyword>
<name>A0A373FR83_COMTE</name>
<feature type="domain" description="Nuclease SbcCD subunit D C-terminal" evidence="9">
    <location>
        <begin position="289"/>
        <end position="388"/>
    </location>
</feature>
<keyword evidence="5 7" id="KW-0378">Hydrolase</keyword>